<dbReference type="PROSITE" id="PS51747">
    <property type="entry name" value="CYT_DCMP_DEAMINASES_2"/>
    <property type="match status" value="1"/>
</dbReference>
<feature type="binding site" evidence="14">
    <location>
        <position position="209"/>
    </location>
    <ligand>
        <name>NADP(+)</name>
        <dbReference type="ChEBI" id="CHEBI:58349"/>
    </ligand>
</feature>
<evidence type="ECO:0000256" key="11">
    <source>
        <dbReference type="ARBA" id="ARBA00023268"/>
    </source>
</evidence>
<evidence type="ECO:0000256" key="3">
    <source>
        <dbReference type="ARBA" id="ARBA00004910"/>
    </source>
</evidence>
<dbReference type="GO" id="GO:0009231">
    <property type="term" value="P:riboflavin biosynthetic process"/>
    <property type="evidence" value="ECO:0007669"/>
    <property type="project" value="UniProtKB-UniPathway"/>
</dbReference>
<dbReference type="Proteomes" id="UP000220246">
    <property type="component" value="Unassembled WGS sequence"/>
</dbReference>
<evidence type="ECO:0000256" key="4">
    <source>
        <dbReference type="ARBA" id="ARBA00005259"/>
    </source>
</evidence>
<dbReference type="EC" id="1.1.1.193" evidence="12"/>
<accession>A0A2A7UTJ8</accession>
<dbReference type="UniPathway" id="UPA00275">
    <property type="reaction ID" value="UER00401"/>
</dbReference>
<reference evidence="18" key="1">
    <citation type="submission" date="2017-09" db="EMBL/GenBank/DDBJ databases">
        <title>FDA dAtabase for Regulatory Grade micrObial Sequences (FDA-ARGOS): Supporting development and validation of Infectious Disease Dx tests.</title>
        <authorList>
            <person name="Minogue T."/>
            <person name="Wolcott M."/>
            <person name="Wasieloski L."/>
            <person name="Aguilar W."/>
            <person name="Moore D."/>
            <person name="Tallon L."/>
            <person name="Sadzewicz L."/>
            <person name="Ott S."/>
            <person name="Zhao X."/>
            <person name="Nagaraj S."/>
            <person name="Vavikolanu K."/>
            <person name="Aluvathingal J."/>
            <person name="Nadendla S."/>
            <person name="Sichtig H."/>
        </authorList>
    </citation>
    <scope>NUCLEOTIDE SEQUENCE [LARGE SCALE GENOMIC DNA]</scope>
    <source>
        <strain evidence="18">FDAARGOS_394</strain>
    </source>
</reference>
<dbReference type="InterPro" id="IPR016192">
    <property type="entry name" value="APOBEC/CMP_deaminase_Zn-bd"/>
</dbReference>
<feature type="binding site" evidence="15">
    <location>
        <position position="88"/>
    </location>
    <ligand>
        <name>Zn(2+)</name>
        <dbReference type="ChEBI" id="CHEBI:29105"/>
        <note>catalytic</note>
    </ligand>
</feature>
<dbReference type="PANTHER" id="PTHR38011">
    <property type="entry name" value="DIHYDROFOLATE REDUCTASE FAMILY PROTEIN (AFU_ORTHOLOGUE AFUA_8G06820)"/>
    <property type="match status" value="1"/>
</dbReference>
<comment type="cofactor">
    <cofactor evidence="12 15">
        <name>Zn(2+)</name>
        <dbReference type="ChEBI" id="CHEBI:29105"/>
    </cofactor>
    <text evidence="12 15">Binds 1 zinc ion.</text>
</comment>
<dbReference type="NCBIfam" id="TIGR00227">
    <property type="entry name" value="ribD_Cterm"/>
    <property type="match status" value="1"/>
</dbReference>
<evidence type="ECO:0000259" key="16">
    <source>
        <dbReference type="PROSITE" id="PS51747"/>
    </source>
</evidence>
<evidence type="ECO:0000313" key="17">
    <source>
        <dbReference type="EMBL" id="PEH88597.1"/>
    </source>
</evidence>
<name>A0A2A7UTJ8_COMTR</name>
<gene>
    <name evidence="17" type="primary">ribD</name>
    <name evidence="17" type="ORF">CRM82_08285</name>
</gene>
<organism evidence="17 18">
    <name type="scientific">Comamonas terrigena</name>
    <dbReference type="NCBI Taxonomy" id="32013"/>
    <lineage>
        <taxon>Bacteria</taxon>
        <taxon>Pseudomonadati</taxon>
        <taxon>Pseudomonadota</taxon>
        <taxon>Betaproteobacteria</taxon>
        <taxon>Burkholderiales</taxon>
        <taxon>Comamonadaceae</taxon>
        <taxon>Comamonas</taxon>
    </lineage>
</organism>
<dbReference type="GO" id="GO:0008270">
    <property type="term" value="F:zinc ion binding"/>
    <property type="evidence" value="ECO:0007669"/>
    <property type="project" value="InterPro"/>
</dbReference>
<evidence type="ECO:0000256" key="13">
    <source>
        <dbReference type="PIRSR" id="PIRSR006769-1"/>
    </source>
</evidence>
<dbReference type="EC" id="3.5.4.26" evidence="12"/>
<dbReference type="STRING" id="1219032.GCA_001515545_02943"/>
<feature type="binding site" evidence="14">
    <location>
        <position position="183"/>
    </location>
    <ligand>
        <name>substrate</name>
    </ligand>
</feature>
<evidence type="ECO:0000256" key="6">
    <source>
        <dbReference type="ARBA" id="ARBA00022619"/>
    </source>
</evidence>
<feature type="binding site" evidence="14">
    <location>
        <position position="220"/>
    </location>
    <ligand>
        <name>substrate</name>
    </ligand>
</feature>
<protein>
    <recommendedName>
        <fullName evidence="12">Riboflavin biosynthesis protein RibD</fullName>
    </recommendedName>
    <domain>
        <recommendedName>
            <fullName evidence="12">Diaminohydroxyphosphoribosylaminopyrimidine deaminase</fullName>
            <shortName evidence="12">DRAP deaminase</shortName>
            <ecNumber evidence="12">3.5.4.26</ecNumber>
        </recommendedName>
        <alternativeName>
            <fullName evidence="12">Riboflavin-specific deaminase</fullName>
        </alternativeName>
    </domain>
    <domain>
        <recommendedName>
            <fullName evidence="12">5-amino-6-(5-phosphoribosylamino)uracil reductase</fullName>
            <ecNumber evidence="12">1.1.1.193</ecNumber>
        </recommendedName>
        <alternativeName>
            <fullName evidence="12">HTP reductase</fullName>
        </alternativeName>
    </domain>
</protein>
<feature type="binding site" evidence="14">
    <location>
        <position position="304"/>
    </location>
    <ligand>
        <name>substrate</name>
    </ligand>
</feature>
<dbReference type="Pfam" id="PF01872">
    <property type="entry name" value="RibD_C"/>
    <property type="match status" value="1"/>
</dbReference>
<keyword evidence="12" id="KW-0378">Hydrolase</keyword>
<dbReference type="PIRSF" id="PIRSF006769">
    <property type="entry name" value="RibD"/>
    <property type="match status" value="1"/>
</dbReference>
<dbReference type="GO" id="GO:0008703">
    <property type="term" value="F:5-amino-6-(5-phosphoribosylamino)uracil reductase activity"/>
    <property type="evidence" value="ECO:0007669"/>
    <property type="project" value="UniProtKB-EC"/>
</dbReference>
<feature type="binding site" evidence="14">
    <location>
        <position position="217"/>
    </location>
    <ligand>
        <name>substrate</name>
    </ligand>
</feature>
<dbReference type="Gene3D" id="3.40.140.10">
    <property type="entry name" value="Cytidine Deaminase, domain 2"/>
    <property type="match status" value="1"/>
</dbReference>
<feature type="binding site" evidence="15">
    <location>
        <position position="97"/>
    </location>
    <ligand>
        <name>Zn(2+)</name>
        <dbReference type="ChEBI" id="CHEBI:29105"/>
        <note>catalytic</note>
    </ligand>
</feature>
<feature type="active site" description="Proton donor" evidence="13">
    <location>
        <position position="62"/>
    </location>
</feature>
<evidence type="ECO:0000256" key="12">
    <source>
        <dbReference type="PIRNR" id="PIRNR006769"/>
    </source>
</evidence>
<dbReference type="InterPro" id="IPR004794">
    <property type="entry name" value="Eubact_RibD"/>
</dbReference>
<sequence length="376" mass="39655">MGDSQQQPHSEAAFFMNRALELAQQAMNRTSPNPRVGCVLVNPQGQVVGEGATQKAGGPHAEVMALRDAAGRGQQVQGATAYVTLEPCAHTGRTGPCCVALSEAGVAKVVVALLDPNPRVAGQGIAHLRAHGIAVEVGEGAAQARELNLGFLSRMVRGQPWVRMKAATSLDGKTALPNGQSQWITGPAAREDGQVWRARACAILTGVGTVLADNPRLDVRSLPTERQPRLVIADSQLRTPPDAALFAADRQVLIYAAQLQGARAEALQARGAVLVEMPDARGRVDVSAMLRDLARREVNELHVEAGAVLNGAVIACGMLDELLLYLAPSLLGPGADMAQWGPLTDLAQRVPLAFHDVVPVGGDLRVLARVPGRDQF</sequence>
<dbReference type="InterPro" id="IPR011549">
    <property type="entry name" value="RibD_C"/>
</dbReference>
<dbReference type="InterPro" id="IPR024072">
    <property type="entry name" value="DHFR-like_dom_sf"/>
</dbReference>
<feature type="binding site" evidence="15">
    <location>
        <position position="60"/>
    </location>
    <ligand>
        <name>Zn(2+)</name>
        <dbReference type="ChEBI" id="CHEBI:29105"/>
        <note>catalytic</note>
    </ligand>
</feature>
<keyword evidence="6 12" id="KW-0686">Riboflavin biosynthesis</keyword>
<evidence type="ECO:0000256" key="15">
    <source>
        <dbReference type="PIRSR" id="PIRSR006769-3"/>
    </source>
</evidence>
<feature type="binding site" evidence="14">
    <location>
        <position position="235"/>
    </location>
    <ligand>
        <name>NADP(+)</name>
        <dbReference type="ChEBI" id="CHEBI:58349"/>
    </ligand>
</feature>
<keyword evidence="9 12" id="KW-0521">NADP</keyword>
<evidence type="ECO:0000256" key="2">
    <source>
        <dbReference type="ARBA" id="ARBA00004882"/>
    </source>
</evidence>
<dbReference type="CDD" id="cd01284">
    <property type="entry name" value="Riboflavin_deaminase-reductase"/>
    <property type="match status" value="1"/>
</dbReference>
<dbReference type="GO" id="GO:0008835">
    <property type="term" value="F:diaminohydroxyphosphoribosylaminopyrimidine deaminase activity"/>
    <property type="evidence" value="ECO:0007669"/>
    <property type="project" value="UniProtKB-EC"/>
</dbReference>
<dbReference type="Pfam" id="PF00383">
    <property type="entry name" value="dCMP_cyt_deam_1"/>
    <property type="match status" value="1"/>
</dbReference>
<dbReference type="PROSITE" id="PS00903">
    <property type="entry name" value="CYT_DCMP_DEAMINASES_1"/>
    <property type="match status" value="1"/>
</dbReference>
<feature type="binding site" evidence="14">
    <location>
        <begin position="306"/>
        <end position="312"/>
    </location>
    <ligand>
        <name>NADP(+)</name>
        <dbReference type="ChEBI" id="CHEBI:58349"/>
    </ligand>
</feature>
<keyword evidence="18" id="KW-1185">Reference proteome</keyword>
<dbReference type="InterPro" id="IPR016193">
    <property type="entry name" value="Cytidine_deaminase-like"/>
</dbReference>
<dbReference type="NCBIfam" id="TIGR00326">
    <property type="entry name" value="eubact_ribD"/>
    <property type="match status" value="1"/>
</dbReference>
<evidence type="ECO:0000256" key="10">
    <source>
        <dbReference type="ARBA" id="ARBA00023002"/>
    </source>
</evidence>
<evidence type="ECO:0000256" key="8">
    <source>
        <dbReference type="ARBA" id="ARBA00022833"/>
    </source>
</evidence>
<feature type="domain" description="CMP/dCMP-type deaminase" evidence="16">
    <location>
        <begin position="10"/>
        <end position="136"/>
    </location>
</feature>
<dbReference type="InterPro" id="IPR050765">
    <property type="entry name" value="Riboflavin_Biosynth_HTPR"/>
</dbReference>
<comment type="function">
    <text evidence="1 12">Converts 2,5-diamino-6-(ribosylamino)-4(3h)-pyrimidinone 5'-phosphate into 5-amino-6-(ribosylamino)-2,4(1h,3h)-pyrimidinedione 5'-phosphate.</text>
</comment>
<dbReference type="GO" id="GO:0050661">
    <property type="term" value="F:NADP binding"/>
    <property type="evidence" value="ECO:0007669"/>
    <property type="project" value="InterPro"/>
</dbReference>
<comment type="pathway">
    <text evidence="3 12">Cofactor biosynthesis; riboflavin biosynthesis; 5-amino-6-(D-ribitylamino)uracil from GTP: step 3/4.</text>
</comment>
<dbReference type="Gene3D" id="3.40.430.10">
    <property type="entry name" value="Dihydrofolate Reductase, subunit A"/>
    <property type="match status" value="1"/>
</dbReference>
<comment type="similarity">
    <text evidence="5 12">In the C-terminal section; belongs to the HTP reductase family.</text>
</comment>
<proteinExistence type="inferred from homology"/>
<comment type="catalytic activity">
    <reaction evidence="12">
        <text>2,5-diamino-6-hydroxy-4-(5-phosphoribosylamino)-pyrimidine + H2O + H(+) = 5-amino-6-(5-phospho-D-ribosylamino)uracil + NH4(+)</text>
        <dbReference type="Rhea" id="RHEA:21868"/>
        <dbReference type="ChEBI" id="CHEBI:15377"/>
        <dbReference type="ChEBI" id="CHEBI:15378"/>
        <dbReference type="ChEBI" id="CHEBI:28938"/>
        <dbReference type="ChEBI" id="CHEBI:58453"/>
        <dbReference type="ChEBI" id="CHEBI:58614"/>
        <dbReference type="EC" id="3.5.4.26"/>
    </reaction>
</comment>
<comment type="catalytic activity">
    <reaction evidence="12">
        <text>5-amino-6-(5-phospho-D-ribitylamino)uracil + NADP(+) = 5-amino-6-(5-phospho-D-ribosylamino)uracil + NADPH + H(+)</text>
        <dbReference type="Rhea" id="RHEA:17845"/>
        <dbReference type="ChEBI" id="CHEBI:15378"/>
        <dbReference type="ChEBI" id="CHEBI:57783"/>
        <dbReference type="ChEBI" id="CHEBI:58349"/>
        <dbReference type="ChEBI" id="CHEBI:58421"/>
        <dbReference type="ChEBI" id="CHEBI:58453"/>
        <dbReference type="EC" id="1.1.1.193"/>
    </reaction>
</comment>
<dbReference type="InterPro" id="IPR002125">
    <property type="entry name" value="CMP_dCMP_dom"/>
</dbReference>
<evidence type="ECO:0000256" key="5">
    <source>
        <dbReference type="ARBA" id="ARBA00007417"/>
    </source>
</evidence>
<comment type="similarity">
    <text evidence="4 12">In the N-terminal section; belongs to the cytidine and deoxycytidylate deaminase family.</text>
</comment>
<keyword evidence="11" id="KW-0511">Multifunctional enzyme</keyword>
<keyword evidence="10 12" id="KW-0560">Oxidoreductase</keyword>
<feature type="binding site" evidence="14">
    <location>
        <position position="167"/>
    </location>
    <ligand>
        <name>substrate</name>
    </ligand>
</feature>
<dbReference type="PANTHER" id="PTHR38011:SF7">
    <property type="entry name" value="2,5-DIAMINO-6-RIBOSYLAMINO-4(3H)-PYRIMIDINONE 5'-PHOSPHATE REDUCTASE"/>
    <property type="match status" value="1"/>
</dbReference>
<comment type="caution">
    <text evidence="17">The sequence shown here is derived from an EMBL/GenBank/DDBJ whole genome shotgun (WGS) entry which is preliminary data.</text>
</comment>
<evidence type="ECO:0000256" key="14">
    <source>
        <dbReference type="PIRSR" id="PIRSR006769-2"/>
    </source>
</evidence>
<dbReference type="EMBL" id="PDEA01000001">
    <property type="protein sequence ID" value="PEH88597.1"/>
    <property type="molecule type" value="Genomic_DNA"/>
</dbReference>
<comment type="pathway">
    <text evidence="2 12">Cofactor biosynthesis; riboflavin biosynthesis; 5-amino-6-(D-ribitylamino)uracil from GTP: step 2/4.</text>
</comment>
<dbReference type="AlphaFoldDB" id="A0A2A7UTJ8"/>
<evidence type="ECO:0000256" key="1">
    <source>
        <dbReference type="ARBA" id="ARBA00002151"/>
    </source>
</evidence>
<feature type="binding site" evidence="14">
    <location>
        <position position="197"/>
    </location>
    <ligand>
        <name>substrate</name>
    </ligand>
</feature>
<evidence type="ECO:0000256" key="9">
    <source>
        <dbReference type="ARBA" id="ARBA00022857"/>
    </source>
</evidence>
<dbReference type="InterPro" id="IPR002734">
    <property type="entry name" value="RibDG_C"/>
</dbReference>
<dbReference type="SUPFAM" id="SSF53597">
    <property type="entry name" value="Dihydrofolate reductase-like"/>
    <property type="match status" value="1"/>
</dbReference>
<keyword evidence="8 12" id="KW-0862">Zinc</keyword>
<dbReference type="SUPFAM" id="SSF53927">
    <property type="entry name" value="Cytidine deaminase-like"/>
    <property type="match status" value="1"/>
</dbReference>
<evidence type="ECO:0000256" key="7">
    <source>
        <dbReference type="ARBA" id="ARBA00022723"/>
    </source>
</evidence>
<dbReference type="OrthoDB" id="9800865at2"/>
<feature type="binding site" evidence="14">
    <location>
        <position position="213"/>
    </location>
    <ligand>
        <name>NADP(+)</name>
        <dbReference type="ChEBI" id="CHEBI:58349"/>
    </ligand>
</feature>
<keyword evidence="7 12" id="KW-0479">Metal-binding</keyword>
<evidence type="ECO:0000313" key="18">
    <source>
        <dbReference type="Proteomes" id="UP000220246"/>
    </source>
</evidence>
<feature type="binding site" evidence="14">
    <location>
        <position position="181"/>
    </location>
    <ligand>
        <name>substrate</name>
    </ligand>
</feature>